<dbReference type="Gene3D" id="1.10.3210.10">
    <property type="entry name" value="Hypothetical protein af1432"/>
    <property type="match status" value="1"/>
</dbReference>
<dbReference type="RefSeq" id="WP_206657005.1">
    <property type="nucleotide sequence ID" value="NZ_CP071182.1"/>
</dbReference>
<sequence>MKIVELTRIQPGAILAKSIFTANGRTLLKKGVSLSSSYVTRLEDMGFRYVYVEDAATADIQGEDSIPDEIRQEVLGRLEATFQKLQAPDGIQTMVNSGDLGREVLSIYRLLYNHLAGTGTMMVNLSALYSSDAHTYTHCMNVAVMATILGLAHGYSKELVEELGVGAMMHDIGKIEISPAILNKPDKLTELEYAEVKRHTRLGHDILRKQPDLLPSCAICALYHHEWYDGSGYPEGLKGDGIPEFARLMAVADVYDALTANRPYRDAWLPSDALEFMFTRTYKQFDPIFMRSFVKYVNVYPPGLTVRLSNKASGVVARPNEKNLMRPYILVTEEDGQPVIPYEFDLASNLNVTILHCGG</sequence>
<evidence type="ECO:0000313" key="3">
    <source>
        <dbReference type="Proteomes" id="UP000663505"/>
    </source>
</evidence>
<organism evidence="2 3">
    <name type="scientific">Alicyclobacillus mengziensis</name>
    <dbReference type="NCBI Taxonomy" id="2931921"/>
    <lineage>
        <taxon>Bacteria</taxon>
        <taxon>Bacillati</taxon>
        <taxon>Bacillota</taxon>
        <taxon>Bacilli</taxon>
        <taxon>Bacillales</taxon>
        <taxon>Alicyclobacillaceae</taxon>
        <taxon>Alicyclobacillus</taxon>
    </lineage>
</organism>
<dbReference type="AlphaFoldDB" id="A0A9X7VZ27"/>
<dbReference type="InterPro" id="IPR037522">
    <property type="entry name" value="HD_GYP_dom"/>
</dbReference>
<reference evidence="2 3" key="1">
    <citation type="submission" date="2021-02" db="EMBL/GenBank/DDBJ databases">
        <title>Alicyclobacillus curvatus sp. nov. and Alicyclobacillus mengziensis sp. nov., two acidophilic bacteria isolated from acid mine drainage.</title>
        <authorList>
            <person name="Huang Y."/>
        </authorList>
    </citation>
    <scope>NUCLEOTIDE SEQUENCE [LARGE SCALE GENOMIC DNA]</scope>
    <source>
        <strain evidence="2 3">S30H14</strain>
    </source>
</reference>
<protein>
    <submittedName>
        <fullName evidence="2">HD-GYP domain-containing protein</fullName>
    </submittedName>
</protein>
<dbReference type="CDD" id="cd00077">
    <property type="entry name" value="HDc"/>
    <property type="match status" value="1"/>
</dbReference>
<gene>
    <name evidence="2" type="ORF">JZ786_00965</name>
</gene>
<proteinExistence type="predicted"/>
<keyword evidence="3" id="KW-1185">Reference proteome</keyword>
<dbReference type="PANTHER" id="PTHR43155:SF2">
    <property type="entry name" value="CYCLIC DI-GMP PHOSPHODIESTERASE PA4108"/>
    <property type="match status" value="1"/>
</dbReference>
<dbReference type="PROSITE" id="PS51832">
    <property type="entry name" value="HD_GYP"/>
    <property type="match status" value="1"/>
</dbReference>
<feature type="domain" description="HD-GYP" evidence="1">
    <location>
        <begin position="113"/>
        <end position="309"/>
    </location>
</feature>
<dbReference type="SUPFAM" id="SSF109604">
    <property type="entry name" value="HD-domain/PDEase-like"/>
    <property type="match status" value="1"/>
</dbReference>
<dbReference type="InterPro" id="IPR003607">
    <property type="entry name" value="HD/PDEase_dom"/>
</dbReference>
<dbReference type="SMART" id="SM00471">
    <property type="entry name" value="HDc"/>
    <property type="match status" value="1"/>
</dbReference>
<evidence type="ECO:0000313" key="2">
    <source>
        <dbReference type="EMBL" id="QSO47661.1"/>
    </source>
</evidence>
<dbReference type="Pfam" id="PF13487">
    <property type="entry name" value="HD_5"/>
    <property type="match status" value="1"/>
</dbReference>
<dbReference type="Proteomes" id="UP000663505">
    <property type="component" value="Chromosome"/>
</dbReference>
<evidence type="ECO:0000259" key="1">
    <source>
        <dbReference type="PROSITE" id="PS51832"/>
    </source>
</evidence>
<accession>A0A9X7VZ27</accession>
<dbReference type="KEGG" id="afx:JZ786_00965"/>
<dbReference type="PANTHER" id="PTHR43155">
    <property type="entry name" value="CYCLIC DI-GMP PHOSPHODIESTERASE PA4108-RELATED"/>
    <property type="match status" value="1"/>
</dbReference>
<name>A0A9X7VZ27_9BACL</name>
<dbReference type="EMBL" id="CP071182">
    <property type="protein sequence ID" value="QSO47661.1"/>
    <property type="molecule type" value="Genomic_DNA"/>
</dbReference>